<dbReference type="RefSeq" id="WP_256257500.1">
    <property type="nucleotide sequence ID" value="NZ_FOBF01000025.1"/>
</dbReference>
<dbReference type="STRING" id="46177.SAMN05660976_07305"/>
<keyword evidence="2" id="KW-1185">Reference proteome</keyword>
<sequence length="52" mass="5611">MPSRRRAELAERIAPARASLELIGCALECGHDDLATCPHFRGAVARRLALPA</sequence>
<evidence type="ECO:0000313" key="1">
    <source>
        <dbReference type="EMBL" id="SEN33699.1"/>
    </source>
</evidence>
<reference evidence="1 2" key="1">
    <citation type="submission" date="2016-10" db="EMBL/GenBank/DDBJ databases">
        <authorList>
            <person name="de Groot N.N."/>
        </authorList>
    </citation>
    <scope>NUCLEOTIDE SEQUENCE [LARGE SCALE GENOMIC DNA]</scope>
    <source>
        <strain evidence="1 2">DSM 43357</strain>
    </source>
</reference>
<evidence type="ECO:0000313" key="2">
    <source>
        <dbReference type="Proteomes" id="UP000198953"/>
    </source>
</evidence>
<dbReference type="Proteomes" id="UP000198953">
    <property type="component" value="Unassembled WGS sequence"/>
</dbReference>
<accession>A0A1H8FPU6</accession>
<organism evidence="1 2">
    <name type="scientific">Nonomuraea pusilla</name>
    <dbReference type="NCBI Taxonomy" id="46177"/>
    <lineage>
        <taxon>Bacteria</taxon>
        <taxon>Bacillati</taxon>
        <taxon>Actinomycetota</taxon>
        <taxon>Actinomycetes</taxon>
        <taxon>Streptosporangiales</taxon>
        <taxon>Streptosporangiaceae</taxon>
        <taxon>Nonomuraea</taxon>
    </lineage>
</organism>
<name>A0A1H8FPU6_9ACTN</name>
<dbReference type="AlphaFoldDB" id="A0A1H8FPU6"/>
<proteinExistence type="predicted"/>
<gene>
    <name evidence="1" type="ORF">SAMN05660976_07305</name>
</gene>
<dbReference type="EMBL" id="FOBF01000025">
    <property type="protein sequence ID" value="SEN33699.1"/>
    <property type="molecule type" value="Genomic_DNA"/>
</dbReference>
<protein>
    <submittedName>
        <fullName evidence="1">Uncharacterized protein</fullName>
    </submittedName>
</protein>